<comment type="caution">
    <text evidence="3">The sequence shown here is derived from an EMBL/GenBank/DDBJ whole genome shotgun (WGS) entry which is preliminary data.</text>
</comment>
<name>A0AA42BX93_9MYCO</name>
<dbReference type="InterPro" id="IPR038332">
    <property type="entry name" value="PPE_sf"/>
</dbReference>
<dbReference type="EMBL" id="MVHD01000049">
    <property type="protein sequence ID" value="OQZ88661.1"/>
    <property type="molecule type" value="Genomic_DNA"/>
</dbReference>
<reference evidence="4 5" key="1">
    <citation type="submission" date="2017-02" db="EMBL/GenBank/DDBJ databases">
        <title>The new phylogeny of genus Mycobacterium.</title>
        <authorList>
            <person name="Tortoli E."/>
            <person name="Trovato A."/>
            <person name="Cirillo D.M."/>
        </authorList>
    </citation>
    <scope>NUCLEOTIDE SEQUENCE [LARGE SCALE GENOMIC DNA]</scope>
    <source>
        <strain evidence="4 5">DSM 45230</strain>
    </source>
</reference>
<keyword evidence="5" id="KW-1185">Reference proteome</keyword>
<dbReference type="Pfam" id="PF00934">
    <property type="entry name" value="PE"/>
    <property type="match status" value="1"/>
</dbReference>
<dbReference type="InterPro" id="IPR000084">
    <property type="entry name" value="PE-PGRS_N"/>
</dbReference>
<reference evidence="3" key="3">
    <citation type="journal article" date="2022" name="BMC Genomics">
        <title>Comparative genome analysis of mycobacteria focusing on tRNA and non-coding RNA.</title>
        <authorList>
            <person name="Behra P.R.K."/>
            <person name="Pettersson B.M.F."/>
            <person name="Ramesh M."/>
            <person name="Das S."/>
            <person name="Dasgupta S."/>
            <person name="Kirsebom L.A."/>
        </authorList>
    </citation>
    <scope>NUCLEOTIDE SEQUENCE</scope>
    <source>
        <strain evidence="3">CCUG 55640</strain>
    </source>
</reference>
<dbReference type="RefSeq" id="WP_083140014.1">
    <property type="nucleotide sequence ID" value="NZ_JACKVH010000004.1"/>
</dbReference>
<evidence type="ECO:0000256" key="1">
    <source>
        <dbReference type="SAM" id="Phobius"/>
    </source>
</evidence>
<dbReference type="Gene3D" id="1.10.287.850">
    <property type="entry name" value="HP0062-like domain"/>
    <property type="match status" value="1"/>
</dbReference>
<feature type="domain" description="PE" evidence="2">
    <location>
        <begin position="4"/>
        <end position="94"/>
    </location>
</feature>
<accession>A0AA42BX93</accession>
<keyword evidence="1" id="KW-1133">Transmembrane helix</keyword>
<evidence type="ECO:0000313" key="6">
    <source>
        <dbReference type="Proteomes" id="UP001141650"/>
    </source>
</evidence>
<gene>
    <name evidence="4" type="ORF">BST11_21460</name>
    <name evidence="3" type="ORF">H7K38_01005</name>
</gene>
<evidence type="ECO:0000313" key="4">
    <source>
        <dbReference type="EMBL" id="OQZ88661.1"/>
    </source>
</evidence>
<feature type="transmembrane region" description="Helical" evidence="1">
    <location>
        <begin position="149"/>
        <end position="171"/>
    </location>
</feature>
<keyword evidence="1" id="KW-0472">Membrane</keyword>
<evidence type="ECO:0000313" key="3">
    <source>
        <dbReference type="EMBL" id="MCV7377232.1"/>
    </source>
</evidence>
<dbReference type="EMBL" id="JACKVH010000004">
    <property type="protein sequence ID" value="MCV7377232.1"/>
    <property type="molecule type" value="Genomic_DNA"/>
</dbReference>
<organism evidence="3 6">
    <name type="scientific">Mycobacterium alsense</name>
    <dbReference type="NCBI Taxonomy" id="324058"/>
    <lineage>
        <taxon>Bacteria</taxon>
        <taxon>Bacillati</taxon>
        <taxon>Actinomycetota</taxon>
        <taxon>Actinomycetes</taxon>
        <taxon>Mycobacteriales</taxon>
        <taxon>Mycobacteriaceae</taxon>
        <taxon>Mycobacterium</taxon>
    </lineage>
</organism>
<reference evidence="3" key="2">
    <citation type="submission" date="2020-07" db="EMBL/GenBank/DDBJ databases">
        <authorList>
            <person name="Pettersson B.M.F."/>
            <person name="Behra P.R.K."/>
            <person name="Ramesh M."/>
            <person name="Das S."/>
            <person name="Dasgupta S."/>
            <person name="Kirsebom L.A."/>
        </authorList>
    </citation>
    <scope>NUCLEOTIDE SEQUENCE</scope>
    <source>
        <strain evidence="3">CCUG 55640</strain>
    </source>
</reference>
<keyword evidence="1" id="KW-0812">Transmembrane</keyword>
<dbReference type="AlphaFoldDB" id="A0AA42BX93"/>
<dbReference type="Proteomes" id="UP001141650">
    <property type="component" value="Unassembled WGS sequence"/>
</dbReference>
<dbReference type="SUPFAM" id="SSF140459">
    <property type="entry name" value="PE/PPE dimer-like"/>
    <property type="match status" value="1"/>
</dbReference>
<evidence type="ECO:0000259" key="2">
    <source>
        <dbReference type="Pfam" id="PF00934"/>
    </source>
</evidence>
<evidence type="ECO:0000313" key="5">
    <source>
        <dbReference type="Proteomes" id="UP000192319"/>
    </source>
</evidence>
<sequence>MSYVMAAPEMLATAAADVAAIGSAVSGAHAAAAVPTVGVLPAAADEVSASVAQFFSGVAQEFHSLVGQAAAFGEQFSQHLNLGAGSYAAAEAVNGASLTSAESIVDIVNGLAAPYINQITSMVNTVTFILQKVMSAIQLAFLVPYEALVLAYLTLALMIGAIQLLTAYLGISIPIP</sequence>
<proteinExistence type="predicted"/>
<dbReference type="Proteomes" id="UP000192319">
    <property type="component" value="Unassembled WGS sequence"/>
</dbReference>
<protein>
    <submittedName>
        <fullName evidence="3">PE family protein</fullName>
    </submittedName>
</protein>